<keyword evidence="7" id="KW-0072">Autophagy</keyword>
<feature type="transmembrane region" description="Helical" evidence="7">
    <location>
        <begin position="236"/>
        <end position="251"/>
    </location>
</feature>
<evidence type="ECO:0000256" key="6">
    <source>
        <dbReference type="ARBA" id="ARBA00023136"/>
    </source>
</evidence>
<evidence type="ECO:0000256" key="7">
    <source>
        <dbReference type="RuleBase" id="RU363073"/>
    </source>
</evidence>
<gene>
    <name evidence="8" type="ORF">DERYTH_LOCUS2793</name>
</gene>
<dbReference type="GO" id="GO:0006865">
    <property type="term" value="P:amino acid transport"/>
    <property type="evidence" value="ECO:0007669"/>
    <property type="project" value="UniProtKB-KW"/>
</dbReference>
<feature type="transmembrane region" description="Helical" evidence="7">
    <location>
        <begin position="92"/>
        <end position="115"/>
    </location>
</feature>
<dbReference type="SUPFAM" id="SSF103473">
    <property type="entry name" value="MFS general substrate transporter"/>
    <property type="match status" value="1"/>
</dbReference>
<keyword evidence="9" id="KW-1185">Reference proteome</keyword>
<comment type="similarity">
    <text evidence="2 7">Belongs to the ATG22 family.</text>
</comment>
<evidence type="ECO:0000256" key="2">
    <source>
        <dbReference type="ARBA" id="ARBA00006978"/>
    </source>
</evidence>
<protein>
    <recommendedName>
        <fullName evidence="7">Autophagy-related protein</fullName>
    </recommendedName>
</protein>
<proteinExistence type="inferred from homology"/>
<dbReference type="GO" id="GO:0005774">
    <property type="term" value="C:vacuolar membrane"/>
    <property type="evidence" value="ECO:0007669"/>
    <property type="project" value="UniProtKB-SubCell"/>
</dbReference>
<accession>A0A9N8ZKS4</accession>
<dbReference type="InterPro" id="IPR036259">
    <property type="entry name" value="MFS_trans_sf"/>
</dbReference>
<dbReference type="Proteomes" id="UP000789405">
    <property type="component" value="Unassembled WGS sequence"/>
</dbReference>
<reference evidence="8" key="1">
    <citation type="submission" date="2021-06" db="EMBL/GenBank/DDBJ databases">
        <authorList>
            <person name="Kallberg Y."/>
            <person name="Tangrot J."/>
            <person name="Rosling A."/>
        </authorList>
    </citation>
    <scope>NUCLEOTIDE SEQUENCE</scope>
    <source>
        <strain evidence="8">MA453B</strain>
    </source>
</reference>
<feature type="transmembrane region" description="Helical" evidence="7">
    <location>
        <begin position="324"/>
        <end position="343"/>
    </location>
</feature>
<feature type="transmembrane region" description="Helical" evidence="7">
    <location>
        <begin position="257"/>
        <end position="279"/>
    </location>
</feature>
<name>A0A9N8ZKS4_9GLOM</name>
<evidence type="ECO:0000313" key="8">
    <source>
        <dbReference type="EMBL" id="CAG8498831.1"/>
    </source>
</evidence>
<evidence type="ECO:0000313" key="9">
    <source>
        <dbReference type="Proteomes" id="UP000789405"/>
    </source>
</evidence>
<dbReference type="InterPro" id="IPR024671">
    <property type="entry name" value="Atg22-like"/>
</dbReference>
<organism evidence="8 9">
    <name type="scientific">Dentiscutata erythropus</name>
    <dbReference type="NCBI Taxonomy" id="1348616"/>
    <lineage>
        <taxon>Eukaryota</taxon>
        <taxon>Fungi</taxon>
        <taxon>Fungi incertae sedis</taxon>
        <taxon>Mucoromycota</taxon>
        <taxon>Glomeromycotina</taxon>
        <taxon>Glomeromycetes</taxon>
        <taxon>Diversisporales</taxon>
        <taxon>Gigasporaceae</taxon>
        <taxon>Dentiscutata</taxon>
    </lineage>
</organism>
<keyword evidence="7" id="KW-0029">Amino-acid transport</keyword>
<keyword evidence="4 7" id="KW-0812">Transmembrane</keyword>
<dbReference type="InterPro" id="IPR050495">
    <property type="entry name" value="ATG22/LtaA_families"/>
</dbReference>
<feature type="transmembrane region" description="Helical" evidence="7">
    <location>
        <begin position="201"/>
        <end position="224"/>
    </location>
</feature>
<dbReference type="PANTHER" id="PTHR23519:SF1">
    <property type="entry name" value="AUTOPHAGY-RELATED PROTEIN 22"/>
    <property type="match status" value="1"/>
</dbReference>
<comment type="subcellular location">
    <subcellularLocation>
        <location evidence="1">Endomembrane system</location>
        <topology evidence="1">Multi-pass membrane protein</topology>
    </subcellularLocation>
    <subcellularLocation>
        <location evidence="7">Vacuole membrane</location>
        <topology evidence="7">Multi-pass membrane protein</topology>
    </subcellularLocation>
</comment>
<dbReference type="AlphaFoldDB" id="A0A9N8ZKS4"/>
<keyword evidence="5 7" id="KW-1133">Transmembrane helix</keyword>
<comment type="caution">
    <text evidence="8">The sequence shown here is derived from an EMBL/GenBank/DDBJ whole genome shotgun (WGS) entry which is preliminary data.</text>
</comment>
<dbReference type="OrthoDB" id="192733at2759"/>
<dbReference type="GO" id="GO:0006914">
    <property type="term" value="P:autophagy"/>
    <property type="evidence" value="ECO:0007669"/>
    <property type="project" value="UniProtKB-KW"/>
</dbReference>
<feature type="transmembrane region" description="Helical" evidence="7">
    <location>
        <begin position="291"/>
        <end position="318"/>
    </location>
</feature>
<feature type="transmembrane region" description="Helical" evidence="7">
    <location>
        <begin position="175"/>
        <end position="195"/>
    </location>
</feature>
<dbReference type="Pfam" id="PF11700">
    <property type="entry name" value="ATG22"/>
    <property type="match status" value="2"/>
</dbReference>
<comment type="caution">
    <text evidence="7">Lacks conserved residue(s) required for the propagation of feature annotation.</text>
</comment>
<keyword evidence="7" id="KW-0926">Vacuole</keyword>
<evidence type="ECO:0000256" key="4">
    <source>
        <dbReference type="ARBA" id="ARBA00022692"/>
    </source>
</evidence>
<evidence type="ECO:0000256" key="1">
    <source>
        <dbReference type="ARBA" id="ARBA00004127"/>
    </source>
</evidence>
<keyword evidence="3 7" id="KW-0813">Transport</keyword>
<evidence type="ECO:0000256" key="5">
    <source>
        <dbReference type="ARBA" id="ARBA00022989"/>
    </source>
</evidence>
<feature type="transmembrane region" description="Helical" evidence="7">
    <location>
        <begin position="29"/>
        <end position="52"/>
    </location>
</feature>
<dbReference type="EMBL" id="CAJVPY010000922">
    <property type="protein sequence ID" value="CAG8498831.1"/>
    <property type="molecule type" value="Genomic_DNA"/>
</dbReference>
<dbReference type="GO" id="GO:0012505">
    <property type="term" value="C:endomembrane system"/>
    <property type="evidence" value="ECO:0007669"/>
    <property type="project" value="UniProtKB-SubCell"/>
</dbReference>
<comment type="function">
    <text evidence="7">Vacuolar effluxer which mediate the efflux of amino acids resulting from autophagic degradation. The release of autophagic amino acids allows the maintenance of protein synthesis and viability during nitrogen starvation.</text>
</comment>
<sequence length="363" mass="40230">MNFEKSEEKSPIITKDELTPITKKELTGWYILCAANGIYGGAPIGVLIPLFLESIAGQAGYELDQVTPCNTAIANYNCVVRFGTGFISTESYSLYIISISVIVQTVLFISCGSLADHGSSISTILFVTITSPRAYIPPFARSHPKVIEARLSNEPISEIKKLEDKMTVDLSSHSLVAAIFACMLVMFSAGAILILTRGSSYGTQVALAFSGACWLILLIFPVIWLTNRPKPPLQDILPLYVLLGYWLPIGLNNRWEIWLYLVWFGISIGTISNYCRALFSLMVPMGHENEFFSLFQITAKGSSWIGTIASGIIVNITYDTRSPFWFLLVIIALPAIIFCTVNVEKGKEDAEKYSNREKKVDNY</sequence>
<evidence type="ECO:0000256" key="3">
    <source>
        <dbReference type="ARBA" id="ARBA00022448"/>
    </source>
</evidence>
<keyword evidence="6 7" id="KW-0472">Membrane</keyword>
<dbReference type="PANTHER" id="PTHR23519">
    <property type="entry name" value="AUTOPHAGY-RELATED PROTEIN 22"/>
    <property type="match status" value="1"/>
</dbReference>